<keyword evidence="3" id="KW-1185">Reference proteome</keyword>
<comment type="caution">
    <text evidence="2">The sequence shown here is derived from an EMBL/GenBank/DDBJ whole genome shotgun (WGS) entry which is preliminary data.</text>
</comment>
<proteinExistence type="predicted"/>
<dbReference type="AlphaFoldDB" id="A0A176VLC4"/>
<dbReference type="InterPro" id="IPR031165">
    <property type="entry name" value="GNAT_YJDJ"/>
</dbReference>
<evidence type="ECO:0000313" key="3">
    <source>
        <dbReference type="Proteomes" id="UP000077202"/>
    </source>
</evidence>
<dbReference type="Gene3D" id="3.40.630.30">
    <property type="match status" value="1"/>
</dbReference>
<dbReference type="InterPro" id="IPR016181">
    <property type="entry name" value="Acyl_CoA_acyltransferase"/>
</dbReference>
<dbReference type="Pfam" id="PF14542">
    <property type="entry name" value="Acetyltransf_CG"/>
    <property type="match status" value="1"/>
</dbReference>
<evidence type="ECO:0000313" key="2">
    <source>
        <dbReference type="EMBL" id="OAE21111.1"/>
    </source>
</evidence>
<sequence>MLVDFFGLIEDAASEIEQRFSISSLPSDREQAVLQVDLADFLECRAFVNMSAKKSFSQEKTSDSSAAAEGAAKVDEIIWDEERHRFKTPDGKAYLRYAIKPLTHCSTTKQTEDEVDKQVMLMQHTFVPSVFRGQGVAAKLCVAAFQHCKDKGLLVLPVCTYISDTFLPRNPQWEDLVLKDSNTKSGL</sequence>
<accession>A0A176VLC4</accession>
<name>A0A176VLC4_MARPO</name>
<dbReference type="PANTHER" id="PTHR31435">
    <property type="entry name" value="PROTEIN NATD1"/>
    <property type="match status" value="1"/>
</dbReference>
<dbReference type="PANTHER" id="PTHR31435:SF9">
    <property type="entry name" value="PROTEIN NATD1"/>
    <property type="match status" value="1"/>
</dbReference>
<evidence type="ECO:0000259" key="1">
    <source>
        <dbReference type="PROSITE" id="PS51729"/>
    </source>
</evidence>
<protein>
    <recommendedName>
        <fullName evidence="1">N-acetyltransferase domain-containing protein</fullName>
    </recommendedName>
</protein>
<gene>
    <name evidence="2" type="ORF">AXG93_3661s1360</name>
</gene>
<dbReference type="InterPro" id="IPR045057">
    <property type="entry name" value="Gcn5-rel_NAT"/>
</dbReference>
<dbReference type="PROSITE" id="PS51729">
    <property type="entry name" value="GNAT_YJDJ"/>
    <property type="match status" value="1"/>
</dbReference>
<reference evidence="2" key="1">
    <citation type="submission" date="2016-03" db="EMBL/GenBank/DDBJ databases">
        <title>Mechanisms controlling the formation of the plant cell surface in tip-growing cells are functionally conserved among land plants.</title>
        <authorList>
            <person name="Honkanen S."/>
            <person name="Jones V.A."/>
            <person name="Morieri G."/>
            <person name="Champion C."/>
            <person name="Hetherington A.J."/>
            <person name="Kelly S."/>
            <person name="Saint-Marcoux D."/>
            <person name="Proust H."/>
            <person name="Prescott H."/>
            <person name="Dolan L."/>
        </authorList>
    </citation>
    <scope>NUCLEOTIDE SEQUENCE [LARGE SCALE GENOMIC DNA]</scope>
    <source>
        <tissue evidence="2">Whole gametophyte</tissue>
    </source>
</reference>
<organism evidence="2 3">
    <name type="scientific">Marchantia polymorpha subsp. ruderalis</name>
    <dbReference type="NCBI Taxonomy" id="1480154"/>
    <lineage>
        <taxon>Eukaryota</taxon>
        <taxon>Viridiplantae</taxon>
        <taxon>Streptophyta</taxon>
        <taxon>Embryophyta</taxon>
        <taxon>Marchantiophyta</taxon>
        <taxon>Marchantiopsida</taxon>
        <taxon>Marchantiidae</taxon>
        <taxon>Marchantiales</taxon>
        <taxon>Marchantiaceae</taxon>
        <taxon>Marchantia</taxon>
    </lineage>
</organism>
<dbReference type="EMBL" id="LVLJ01003529">
    <property type="protein sequence ID" value="OAE21111.1"/>
    <property type="molecule type" value="Genomic_DNA"/>
</dbReference>
<feature type="domain" description="N-acetyltransferase" evidence="1">
    <location>
        <begin position="78"/>
        <end position="178"/>
    </location>
</feature>
<dbReference type="SUPFAM" id="SSF55729">
    <property type="entry name" value="Acyl-CoA N-acyltransferases (Nat)"/>
    <property type="match status" value="1"/>
</dbReference>
<dbReference type="Proteomes" id="UP000077202">
    <property type="component" value="Unassembled WGS sequence"/>
</dbReference>